<evidence type="ECO:0000313" key="4">
    <source>
        <dbReference type="EMBL" id="KAF2872173.1"/>
    </source>
</evidence>
<sequence>MVVLNFTLTPEAAAKVHDLLVCLGKFSDTVAIEARRKSFTFTALNSSKSAYAAVGLDAKQFFTSYECIPSHGGPEGRFTCSMYMKALLSVFKGRLYDPLGRDGAIDRCEVTVQDRADQTECRFIVRMVCNQGVIKTYKLTYEAVDVMHALFDLNVAKNRWSMHAAAMKEYVEYFGTKTEMLDIFAGEEGRAVFKSYTEKITNGHEILKHPLVTAVAVNTSDFEDFNVQTGLHIIISVKDFKAIVLHADTLKTSLKAYYSRPTRPLQLSYGSDGLLCKFTLMTSGDYNASTASTPAPQVLSRQASRAESASNERPENGNTGSEMPPPNEPASRRSARRRNPGSKKPSSPRRERPDSETLFVQQDDEDSRWEPLDYNNEEETLGWDASAEHDAAVFPTFRDTARGSQIGTEDSVEALAPTQRISQIKGLW</sequence>
<dbReference type="PANTHER" id="PTHR15237">
    <property type="entry name" value="DNA REPAIR PROTEIN RAD9"/>
    <property type="match status" value="1"/>
</dbReference>
<dbReference type="GO" id="GO:0071479">
    <property type="term" value="P:cellular response to ionizing radiation"/>
    <property type="evidence" value="ECO:0007669"/>
    <property type="project" value="TreeGrafter"/>
</dbReference>
<comment type="similarity">
    <text evidence="1 2">Belongs to the rad9 family.</text>
</comment>
<dbReference type="OrthoDB" id="60092at2759"/>
<dbReference type="Gene3D" id="3.70.10.10">
    <property type="match status" value="1"/>
</dbReference>
<proteinExistence type="inferred from homology"/>
<feature type="compositionally biased region" description="Polar residues" evidence="3">
    <location>
        <begin position="288"/>
        <end position="309"/>
    </location>
</feature>
<keyword evidence="2" id="KW-0227">DNA damage</keyword>
<dbReference type="InterPro" id="IPR007268">
    <property type="entry name" value="Rad9/Ddc1"/>
</dbReference>
<dbReference type="AlphaFoldDB" id="A0A7C8IBK9"/>
<comment type="caution">
    <text evidence="4">The sequence shown here is derived from an EMBL/GenBank/DDBJ whole genome shotgun (WGS) entry which is preliminary data.</text>
</comment>
<protein>
    <recommendedName>
        <fullName evidence="2">DNA repair protein rad9</fullName>
    </recommendedName>
</protein>
<dbReference type="PANTHER" id="PTHR15237:SF0">
    <property type="entry name" value="CELL CYCLE CHECKPOINT CONTROL PROTEIN"/>
    <property type="match status" value="1"/>
</dbReference>
<dbReference type="GO" id="GO:0000076">
    <property type="term" value="P:DNA replication checkpoint signaling"/>
    <property type="evidence" value="ECO:0007669"/>
    <property type="project" value="TreeGrafter"/>
</dbReference>
<accession>A0A7C8IBK9</accession>
<evidence type="ECO:0000256" key="1">
    <source>
        <dbReference type="ARBA" id="ARBA00008494"/>
    </source>
</evidence>
<gene>
    <name evidence="4" type="ORF">BDV95DRAFT_618731</name>
</gene>
<dbReference type="GO" id="GO:0030896">
    <property type="term" value="C:checkpoint clamp complex"/>
    <property type="evidence" value="ECO:0007669"/>
    <property type="project" value="UniProtKB-UniRule"/>
</dbReference>
<dbReference type="GO" id="GO:0006281">
    <property type="term" value="P:DNA repair"/>
    <property type="evidence" value="ECO:0007669"/>
    <property type="project" value="UniProtKB-UniRule"/>
</dbReference>
<dbReference type="PIRSF" id="PIRSF009303">
    <property type="entry name" value="Cell_cycle_RAD9"/>
    <property type="match status" value="1"/>
</dbReference>
<reference evidence="4 5" key="1">
    <citation type="submission" date="2020-01" db="EMBL/GenBank/DDBJ databases">
        <authorList>
            <consortium name="DOE Joint Genome Institute"/>
            <person name="Haridas S."/>
            <person name="Albert R."/>
            <person name="Binder M."/>
            <person name="Bloem J."/>
            <person name="Labutti K."/>
            <person name="Salamov A."/>
            <person name="Andreopoulos B."/>
            <person name="Baker S.E."/>
            <person name="Barry K."/>
            <person name="Bills G."/>
            <person name="Bluhm B.H."/>
            <person name="Cannon C."/>
            <person name="Castanera R."/>
            <person name="Culley D.E."/>
            <person name="Daum C."/>
            <person name="Ezra D."/>
            <person name="Gonzalez J.B."/>
            <person name="Henrissat B."/>
            <person name="Kuo A."/>
            <person name="Liang C."/>
            <person name="Lipzen A."/>
            <person name="Lutzoni F."/>
            <person name="Magnuson J."/>
            <person name="Mondo S."/>
            <person name="Nolan M."/>
            <person name="Ohm R."/>
            <person name="Pangilinan J."/>
            <person name="Park H.-J.H."/>
            <person name="Ramirez L."/>
            <person name="Alfaro M."/>
            <person name="Sun H."/>
            <person name="Tritt A."/>
            <person name="Yoshinaga Y."/>
            <person name="Zwiers L.-H.L."/>
            <person name="Turgeon B.G."/>
            <person name="Goodwin S.B."/>
            <person name="Spatafora J.W."/>
            <person name="Crous P.W."/>
            <person name="Grigoriev I.V."/>
        </authorList>
    </citation>
    <scope>NUCLEOTIDE SEQUENCE [LARGE SCALE GENOMIC DNA]</scope>
    <source>
        <strain evidence="4 5">CBS 611.86</strain>
    </source>
</reference>
<name>A0A7C8IBK9_9PLEO</name>
<dbReference type="InterPro" id="IPR046938">
    <property type="entry name" value="DNA_clamp_sf"/>
</dbReference>
<dbReference type="GO" id="GO:0031573">
    <property type="term" value="P:mitotic intra-S DNA damage checkpoint signaling"/>
    <property type="evidence" value="ECO:0007669"/>
    <property type="project" value="TreeGrafter"/>
</dbReference>
<dbReference type="SUPFAM" id="SSF55979">
    <property type="entry name" value="DNA clamp"/>
    <property type="match status" value="1"/>
</dbReference>
<comment type="function">
    <text evidence="2">Acts in DNA repair and mutagenesis. Involved in promoting resistance to ionizing radiation and UV light, as well as regulating cell cycle progression after irradiation.</text>
</comment>
<evidence type="ECO:0000256" key="3">
    <source>
        <dbReference type="SAM" id="MobiDB-lite"/>
    </source>
</evidence>
<evidence type="ECO:0000313" key="5">
    <source>
        <dbReference type="Proteomes" id="UP000481861"/>
    </source>
</evidence>
<dbReference type="EMBL" id="JAADJZ010000010">
    <property type="protein sequence ID" value="KAF2872173.1"/>
    <property type="molecule type" value="Genomic_DNA"/>
</dbReference>
<dbReference type="Pfam" id="PF04139">
    <property type="entry name" value="Rad9"/>
    <property type="match status" value="1"/>
</dbReference>
<dbReference type="InterPro" id="IPR026584">
    <property type="entry name" value="Rad9"/>
</dbReference>
<organism evidence="4 5">
    <name type="scientific">Massariosphaeria phaeospora</name>
    <dbReference type="NCBI Taxonomy" id="100035"/>
    <lineage>
        <taxon>Eukaryota</taxon>
        <taxon>Fungi</taxon>
        <taxon>Dikarya</taxon>
        <taxon>Ascomycota</taxon>
        <taxon>Pezizomycotina</taxon>
        <taxon>Dothideomycetes</taxon>
        <taxon>Pleosporomycetidae</taxon>
        <taxon>Pleosporales</taxon>
        <taxon>Pleosporales incertae sedis</taxon>
        <taxon>Massariosphaeria</taxon>
    </lineage>
</organism>
<keyword evidence="5" id="KW-1185">Reference proteome</keyword>
<feature type="region of interest" description="Disordered" evidence="3">
    <location>
        <begin position="288"/>
        <end position="370"/>
    </location>
</feature>
<evidence type="ECO:0000256" key="2">
    <source>
        <dbReference type="PIRNR" id="PIRNR009303"/>
    </source>
</evidence>
<dbReference type="Proteomes" id="UP000481861">
    <property type="component" value="Unassembled WGS sequence"/>
</dbReference>